<dbReference type="EMBL" id="JBHUIM010000003">
    <property type="protein sequence ID" value="MFD2248212.1"/>
    <property type="molecule type" value="Genomic_DNA"/>
</dbReference>
<protein>
    <submittedName>
        <fullName evidence="3">Response regulator</fullName>
    </submittedName>
</protein>
<dbReference type="PROSITE" id="PS50110">
    <property type="entry name" value="RESPONSE_REGULATORY"/>
    <property type="match status" value="1"/>
</dbReference>
<dbReference type="PANTHER" id="PTHR44520:SF2">
    <property type="entry name" value="RESPONSE REGULATOR RCP1"/>
    <property type="match status" value="1"/>
</dbReference>
<sequence length="145" mass="16446">MTDKTVNILLVEDDYLDIMNVERELKKINITHPIHVARNGREALSMLRGEGGTPKITPAPSVILLDINMPKMNGLEFLAEVRREPEFSHIPVFIMTTSNEETDRFAAQKLNVTGYIVKPLTFDSFENSHSSLDSFSLFLDLIKLK</sequence>
<dbReference type="PANTHER" id="PTHR44520">
    <property type="entry name" value="RESPONSE REGULATOR RCP1-RELATED"/>
    <property type="match status" value="1"/>
</dbReference>
<dbReference type="RefSeq" id="WP_250431856.1">
    <property type="nucleotide sequence ID" value="NZ_JALPRR010000004.1"/>
</dbReference>
<dbReference type="InterPro" id="IPR011006">
    <property type="entry name" value="CheY-like_superfamily"/>
</dbReference>
<dbReference type="Gene3D" id="3.40.50.2300">
    <property type="match status" value="1"/>
</dbReference>
<dbReference type="SUPFAM" id="SSF52172">
    <property type="entry name" value="CheY-like"/>
    <property type="match status" value="1"/>
</dbReference>
<dbReference type="Proteomes" id="UP001597374">
    <property type="component" value="Unassembled WGS sequence"/>
</dbReference>
<feature type="domain" description="Response regulatory" evidence="2">
    <location>
        <begin position="7"/>
        <end position="133"/>
    </location>
</feature>
<keyword evidence="1" id="KW-0597">Phosphoprotein</keyword>
<feature type="modified residue" description="4-aspartylphosphate" evidence="1">
    <location>
        <position position="66"/>
    </location>
</feature>
<organism evidence="3 4">
    <name type="scientific">Pontibacter ruber</name>
    <dbReference type="NCBI Taxonomy" id="1343895"/>
    <lineage>
        <taxon>Bacteria</taxon>
        <taxon>Pseudomonadati</taxon>
        <taxon>Bacteroidota</taxon>
        <taxon>Cytophagia</taxon>
        <taxon>Cytophagales</taxon>
        <taxon>Hymenobacteraceae</taxon>
        <taxon>Pontibacter</taxon>
    </lineage>
</organism>
<evidence type="ECO:0000259" key="2">
    <source>
        <dbReference type="PROSITE" id="PS50110"/>
    </source>
</evidence>
<reference evidence="4" key="1">
    <citation type="journal article" date="2019" name="Int. J. Syst. Evol. Microbiol.">
        <title>The Global Catalogue of Microorganisms (GCM) 10K type strain sequencing project: providing services to taxonomists for standard genome sequencing and annotation.</title>
        <authorList>
            <consortium name="The Broad Institute Genomics Platform"/>
            <consortium name="The Broad Institute Genome Sequencing Center for Infectious Disease"/>
            <person name="Wu L."/>
            <person name="Ma J."/>
        </authorList>
    </citation>
    <scope>NUCLEOTIDE SEQUENCE [LARGE SCALE GENOMIC DNA]</scope>
    <source>
        <strain evidence="4">CGMCC 4.1782</strain>
    </source>
</reference>
<comment type="caution">
    <text evidence="3">The sequence shown here is derived from an EMBL/GenBank/DDBJ whole genome shotgun (WGS) entry which is preliminary data.</text>
</comment>
<name>A0ABW5D2U7_9BACT</name>
<gene>
    <name evidence="3" type="ORF">ACFSKP_18230</name>
</gene>
<dbReference type="Pfam" id="PF00072">
    <property type="entry name" value="Response_reg"/>
    <property type="match status" value="1"/>
</dbReference>
<accession>A0ABW5D2U7</accession>
<dbReference type="InterPro" id="IPR052893">
    <property type="entry name" value="TCS_response_regulator"/>
</dbReference>
<evidence type="ECO:0000256" key="1">
    <source>
        <dbReference type="PROSITE-ProRule" id="PRU00169"/>
    </source>
</evidence>
<keyword evidence="4" id="KW-1185">Reference proteome</keyword>
<evidence type="ECO:0000313" key="4">
    <source>
        <dbReference type="Proteomes" id="UP001597374"/>
    </source>
</evidence>
<dbReference type="CDD" id="cd17557">
    <property type="entry name" value="REC_Rcp-like"/>
    <property type="match status" value="1"/>
</dbReference>
<dbReference type="SMART" id="SM00448">
    <property type="entry name" value="REC"/>
    <property type="match status" value="1"/>
</dbReference>
<dbReference type="InterPro" id="IPR001789">
    <property type="entry name" value="Sig_transdc_resp-reg_receiver"/>
</dbReference>
<proteinExistence type="predicted"/>
<evidence type="ECO:0000313" key="3">
    <source>
        <dbReference type="EMBL" id="MFD2248212.1"/>
    </source>
</evidence>